<evidence type="ECO:0000256" key="6">
    <source>
        <dbReference type="ARBA" id="ARBA00023136"/>
    </source>
</evidence>
<dbReference type="SUPFAM" id="SSF103473">
    <property type="entry name" value="MFS general substrate transporter"/>
    <property type="match status" value="1"/>
</dbReference>
<dbReference type="InterPro" id="IPR036259">
    <property type="entry name" value="MFS_trans_sf"/>
</dbReference>
<dbReference type="PROSITE" id="PS50850">
    <property type="entry name" value="MFS"/>
    <property type="match status" value="1"/>
</dbReference>
<gene>
    <name evidence="9" type="ORF">EDC63_11487</name>
</gene>
<feature type="transmembrane region" description="Helical" evidence="7">
    <location>
        <begin position="139"/>
        <end position="163"/>
    </location>
</feature>
<dbReference type="InterPro" id="IPR020846">
    <property type="entry name" value="MFS_dom"/>
</dbReference>
<comment type="caution">
    <text evidence="9">The sequence shown here is derived from an EMBL/GenBank/DDBJ whole genome shotgun (WGS) entry which is preliminary data.</text>
</comment>
<feature type="transmembrane region" description="Helical" evidence="7">
    <location>
        <begin position="221"/>
        <end position="241"/>
    </location>
</feature>
<feature type="transmembrane region" description="Helical" evidence="7">
    <location>
        <begin position="107"/>
        <end position="127"/>
    </location>
</feature>
<sequence>MTHTEKMSPVEVRASISLASIYGLRMLGMFLILPVFAIYAEHLPGGQNHTLIGFALGAYGLTQALLQLPFGMASDRFGRKRVIYFGLLLFAIGSFVAASASDLYMIIIGRSIQGAGAISAAVTALTADLTREEHRTKAMAMIGMTIGITFALSLILGPAFYHLIGMPGIFAMTGGLALLAILVVKYAVPNPQISRFHSDAEAMPSKLKDVLRDKQLLRLNYGIFVVHAAQMAMFMVVPFALKETGGIDANHHWQIYLPVMIVSFLIMIPVIIYGEKNARLKPVFVGAIGLMLLAQVGFVFLIHNFWGVVMMLVTYFIAFNVLEASLPSLISKIAPAASKGTAMGVYNTFQSLGLFLGGTMGGYLSHRFGYSAVFVFGGGLTAIWLVFALGMTAPPAVKSRMFHIGEMSVENASKLAQKLADLKGVVEAVVLSEEGVAYLKVDMKHWDEQGVNELIARAN</sequence>
<organism evidence="9 10">
    <name type="scientific">Sulfurirhabdus autotrophica</name>
    <dbReference type="NCBI Taxonomy" id="1706046"/>
    <lineage>
        <taxon>Bacteria</taxon>
        <taxon>Pseudomonadati</taxon>
        <taxon>Pseudomonadota</taxon>
        <taxon>Betaproteobacteria</taxon>
        <taxon>Nitrosomonadales</taxon>
        <taxon>Sulfuricellaceae</taxon>
        <taxon>Sulfurirhabdus</taxon>
    </lineage>
</organism>
<name>A0A4R3XXM2_9PROT</name>
<keyword evidence="6 7" id="KW-0472">Membrane</keyword>
<keyword evidence="4 7" id="KW-0812">Transmembrane</keyword>
<proteinExistence type="predicted"/>
<feature type="transmembrane region" description="Helical" evidence="7">
    <location>
        <begin position="370"/>
        <end position="391"/>
    </location>
</feature>
<dbReference type="PRINTS" id="PR01035">
    <property type="entry name" value="TCRTETA"/>
</dbReference>
<evidence type="ECO:0000313" key="10">
    <source>
        <dbReference type="Proteomes" id="UP000295367"/>
    </source>
</evidence>
<keyword evidence="10" id="KW-1185">Reference proteome</keyword>
<dbReference type="PANTHER" id="PTHR23517:SF2">
    <property type="entry name" value="MULTIDRUG RESISTANCE PROTEIN MDTH"/>
    <property type="match status" value="1"/>
</dbReference>
<evidence type="ECO:0000313" key="9">
    <source>
        <dbReference type="EMBL" id="TCV83777.1"/>
    </source>
</evidence>
<evidence type="ECO:0000256" key="4">
    <source>
        <dbReference type="ARBA" id="ARBA00022692"/>
    </source>
</evidence>
<keyword evidence="5 7" id="KW-1133">Transmembrane helix</keyword>
<dbReference type="RefSeq" id="WP_124946401.1">
    <property type="nucleotide sequence ID" value="NZ_BHVT01000034.1"/>
</dbReference>
<dbReference type="Pfam" id="PF07690">
    <property type="entry name" value="MFS_1"/>
    <property type="match status" value="1"/>
</dbReference>
<keyword evidence="2" id="KW-0813">Transport</keyword>
<feature type="transmembrane region" description="Helical" evidence="7">
    <location>
        <begin position="342"/>
        <end position="364"/>
    </location>
</feature>
<feature type="transmembrane region" description="Helical" evidence="7">
    <location>
        <begin position="283"/>
        <end position="302"/>
    </location>
</feature>
<dbReference type="Gene3D" id="3.30.70.100">
    <property type="match status" value="1"/>
</dbReference>
<comment type="subcellular location">
    <subcellularLocation>
        <location evidence="1">Cell membrane</location>
        <topology evidence="1">Multi-pass membrane protein</topology>
    </subcellularLocation>
</comment>
<feature type="transmembrane region" description="Helical" evidence="7">
    <location>
        <begin position="308"/>
        <end position="330"/>
    </location>
</feature>
<dbReference type="InterPro" id="IPR011701">
    <property type="entry name" value="MFS"/>
</dbReference>
<accession>A0A4R3XXM2</accession>
<dbReference type="EMBL" id="SMCO01000014">
    <property type="protein sequence ID" value="TCV83777.1"/>
    <property type="molecule type" value="Genomic_DNA"/>
</dbReference>
<feature type="transmembrane region" description="Helical" evidence="7">
    <location>
        <begin position="253"/>
        <end position="274"/>
    </location>
</feature>
<feature type="transmembrane region" description="Helical" evidence="7">
    <location>
        <begin position="21"/>
        <end position="39"/>
    </location>
</feature>
<evidence type="ECO:0000256" key="1">
    <source>
        <dbReference type="ARBA" id="ARBA00004651"/>
    </source>
</evidence>
<keyword evidence="3" id="KW-1003">Cell membrane</keyword>
<dbReference type="Gene3D" id="1.20.1250.20">
    <property type="entry name" value="MFS general substrate transporter like domains"/>
    <property type="match status" value="1"/>
</dbReference>
<dbReference type="OrthoDB" id="9764259at2"/>
<feature type="transmembrane region" description="Helical" evidence="7">
    <location>
        <begin position="169"/>
        <end position="188"/>
    </location>
</feature>
<dbReference type="InterPro" id="IPR050171">
    <property type="entry name" value="MFS_Transporters"/>
</dbReference>
<dbReference type="GO" id="GO:0022857">
    <property type="term" value="F:transmembrane transporter activity"/>
    <property type="evidence" value="ECO:0007669"/>
    <property type="project" value="InterPro"/>
</dbReference>
<dbReference type="CDD" id="cd17472">
    <property type="entry name" value="MFS_YajR_like"/>
    <property type="match status" value="1"/>
</dbReference>
<evidence type="ECO:0000256" key="5">
    <source>
        <dbReference type="ARBA" id="ARBA00022989"/>
    </source>
</evidence>
<dbReference type="GO" id="GO:0005886">
    <property type="term" value="C:plasma membrane"/>
    <property type="evidence" value="ECO:0007669"/>
    <property type="project" value="UniProtKB-SubCell"/>
</dbReference>
<evidence type="ECO:0000256" key="7">
    <source>
        <dbReference type="SAM" id="Phobius"/>
    </source>
</evidence>
<evidence type="ECO:0000256" key="3">
    <source>
        <dbReference type="ARBA" id="ARBA00022475"/>
    </source>
</evidence>
<dbReference type="Proteomes" id="UP000295367">
    <property type="component" value="Unassembled WGS sequence"/>
</dbReference>
<feature type="domain" description="Major facilitator superfamily (MFS) profile" evidence="8">
    <location>
        <begin position="14"/>
        <end position="396"/>
    </location>
</feature>
<dbReference type="AlphaFoldDB" id="A0A4R3XXM2"/>
<reference evidence="9 10" key="1">
    <citation type="submission" date="2019-03" db="EMBL/GenBank/DDBJ databases">
        <title>Genomic Encyclopedia of Type Strains, Phase IV (KMG-IV): sequencing the most valuable type-strain genomes for metagenomic binning, comparative biology and taxonomic classification.</title>
        <authorList>
            <person name="Goeker M."/>
        </authorList>
    </citation>
    <scope>NUCLEOTIDE SEQUENCE [LARGE SCALE GENOMIC DNA]</scope>
    <source>
        <strain evidence="9 10">DSM 100309</strain>
    </source>
</reference>
<evidence type="ECO:0000259" key="8">
    <source>
        <dbReference type="PROSITE" id="PS50850"/>
    </source>
</evidence>
<protein>
    <submittedName>
        <fullName evidence="9">Putative MFS family arabinose efflux permease</fullName>
    </submittedName>
</protein>
<feature type="transmembrane region" description="Helical" evidence="7">
    <location>
        <begin position="82"/>
        <end position="101"/>
    </location>
</feature>
<dbReference type="PANTHER" id="PTHR23517">
    <property type="entry name" value="RESISTANCE PROTEIN MDTM, PUTATIVE-RELATED-RELATED"/>
    <property type="match status" value="1"/>
</dbReference>
<evidence type="ECO:0000256" key="2">
    <source>
        <dbReference type="ARBA" id="ARBA00022448"/>
    </source>
</evidence>
<feature type="transmembrane region" description="Helical" evidence="7">
    <location>
        <begin position="51"/>
        <end position="70"/>
    </location>
</feature>
<dbReference type="InterPro" id="IPR001958">
    <property type="entry name" value="Tet-R_TetA/multi-R_MdtG-like"/>
</dbReference>